<keyword evidence="3" id="KW-1185">Reference proteome</keyword>
<evidence type="ECO:0000313" key="3">
    <source>
        <dbReference type="Proteomes" id="UP001558652"/>
    </source>
</evidence>
<organism evidence="2 3">
    <name type="scientific">Ranatra chinensis</name>
    <dbReference type="NCBI Taxonomy" id="642074"/>
    <lineage>
        <taxon>Eukaryota</taxon>
        <taxon>Metazoa</taxon>
        <taxon>Ecdysozoa</taxon>
        <taxon>Arthropoda</taxon>
        <taxon>Hexapoda</taxon>
        <taxon>Insecta</taxon>
        <taxon>Pterygota</taxon>
        <taxon>Neoptera</taxon>
        <taxon>Paraneoptera</taxon>
        <taxon>Hemiptera</taxon>
        <taxon>Heteroptera</taxon>
        <taxon>Panheteroptera</taxon>
        <taxon>Nepomorpha</taxon>
        <taxon>Nepidae</taxon>
        <taxon>Ranatrinae</taxon>
        <taxon>Ranatra</taxon>
    </lineage>
</organism>
<name>A0ABD0YLV2_9HEMI</name>
<comment type="caution">
    <text evidence="2">The sequence shown here is derived from an EMBL/GenBank/DDBJ whole genome shotgun (WGS) entry which is preliminary data.</text>
</comment>
<gene>
    <name evidence="2" type="ORF">AAG570_010202</name>
</gene>
<dbReference type="AlphaFoldDB" id="A0ABD0YLV2"/>
<evidence type="ECO:0000313" key="2">
    <source>
        <dbReference type="EMBL" id="KAL1132245.1"/>
    </source>
</evidence>
<protein>
    <submittedName>
        <fullName evidence="2">Uncharacterized protein</fullName>
    </submittedName>
</protein>
<reference evidence="2 3" key="1">
    <citation type="submission" date="2024-07" db="EMBL/GenBank/DDBJ databases">
        <title>Chromosome-level genome assembly of the water stick insect Ranatra chinensis (Heteroptera: Nepidae).</title>
        <authorList>
            <person name="Liu X."/>
        </authorList>
    </citation>
    <scope>NUCLEOTIDE SEQUENCE [LARGE SCALE GENOMIC DNA]</scope>
    <source>
        <strain evidence="2">Cailab_2021Rc</strain>
        <tissue evidence="2">Muscle</tissue>
    </source>
</reference>
<proteinExistence type="predicted"/>
<feature type="region of interest" description="Disordered" evidence="1">
    <location>
        <begin position="63"/>
        <end position="85"/>
    </location>
</feature>
<accession>A0ABD0YLV2</accession>
<evidence type="ECO:0000256" key="1">
    <source>
        <dbReference type="SAM" id="MobiDB-lite"/>
    </source>
</evidence>
<sequence length="341" mass="37284">MGGGLNVSLQGPAYPNSTIGGGDIHDAYVTMKFHRSMMNEYLCRGYLADEILAEVGKRAPAVERRQGLPAKPATRRKQTKDKLIEDEGSSGYKDWLTRSTLMNDIYRHYDQVMSAGGSAEDEGDSLSIESGEVTGYAVQGDGGKAIPSAPSYHHHQLIPAGVGVDSYHHHYPSSSGKKGLSLKDLFDLALTALAFLAFGLFIKHLILTCIMGPIGPVVVMNTTTTTTTARSSGESSQDDSLLNDLAYRVLTSIDRMVQLYEAKTGSSGRCLKYTLCDNNRYSRSLRDPKTKIWLPVWSFGVSWIMGRLGEDRLEGLRAAVLGLANANCKRLYPFCTNEDSN</sequence>
<dbReference type="EMBL" id="JBFDAA010000005">
    <property type="protein sequence ID" value="KAL1132245.1"/>
    <property type="molecule type" value="Genomic_DNA"/>
</dbReference>
<dbReference type="Proteomes" id="UP001558652">
    <property type="component" value="Unassembled WGS sequence"/>
</dbReference>